<dbReference type="GO" id="GO:0003677">
    <property type="term" value="F:DNA binding"/>
    <property type="evidence" value="ECO:0007669"/>
    <property type="project" value="InterPro"/>
</dbReference>
<dbReference type="InterPro" id="IPR004437">
    <property type="entry name" value="ParB/RepB/Spo0J"/>
</dbReference>
<proteinExistence type="inferred from homology"/>
<dbReference type="Proteomes" id="UP000620327">
    <property type="component" value="Unassembled WGS sequence"/>
</dbReference>
<gene>
    <name evidence="4" type="ORF">H8Z83_10605</name>
</gene>
<dbReference type="Pfam" id="PF02195">
    <property type="entry name" value="ParB_N"/>
    <property type="match status" value="1"/>
</dbReference>
<name>A0A923S7K1_9FIRM</name>
<feature type="domain" description="ParB-like N-terminal" evidence="3">
    <location>
        <begin position="175"/>
        <end position="265"/>
    </location>
</feature>
<feature type="compositionally biased region" description="Basic and acidic residues" evidence="2">
    <location>
        <begin position="53"/>
        <end position="67"/>
    </location>
</feature>
<feature type="compositionally biased region" description="Pro residues" evidence="2">
    <location>
        <begin position="154"/>
        <end position="163"/>
    </location>
</feature>
<protein>
    <submittedName>
        <fullName evidence="4">ParB/RepB/Spo0J family partition protein</fullName>
    </submittedName>
</protein>
<organism evidence="4 5">
    <name type="scientific">Dysosmobacter segnis</name>
    <dbReference type="NCBI Taxonomy" id="2763042"/>
    <lineage>
        <taxon>Bacteria</taxon>
        <taxon>Bacillati</taxon>
        <taxon>Bacillota</taxon>
        <taxon>Clostridia</taxon>
        <taxon>Eubacteriales</taxon>
        <taxon>Oscillospiraceae</taxon>
        <taxon>Dysosmobacter</taxon>
    </lineage>
</organism>
<evidence type="ECO:0000256" key="1">
    <source>
        <dbReference type="ARBA" id="ARBA00006295"/>
    </source>
</evidence>
<dbReference type="InterPro" id="IPR036086">
    <property type="entry name" value="ParB/Sulfiredoxin_sf"/>
</dbReference>
<dbReference type="PANTHER" id="PTHR33375">
    <property type="entry name" value="CHROMOSOME-PARTITIONING PROTEIN PARB-RELATED"/>
    <property type="match status" value="1"/>
</dbReference>
<comment type="similarity">
    <text evidence="1">Belongs to the ParB family.</text>
</comment>
<feature type="region of interest" description="Disordered" evidence="2">
    <location>
        <begin position="436"/>
        <end position="457"/>
    </location>
</feature>
<feature type="compositionally biased region" description="Basic and acidic residues" evidence="2">
    <location>
        <begin position="77"/>
        <end position="91"/>
    </location>
</feature>
<dbReference type="EMBL" id="JACOQI010000009">
    <property type="protein sequence ID" value="MBC5770765.1"/>
    <property type="molecule type" value="Genomic_DNA"/>
</dbReference>
<dbReference type="SUPFAM" id="SSF110849">
    <property type="entry name" value="ParB/Sulfiredoxin"/>
    <property type="match status" value="1"/>
</dbReference>
<dbReference type="RefSeq" id="WP_187015007.1">
    <property type="nucleotide sequence ID" value="NZ_JACOQI010000009.1"/>
</dbReference>
<dbReference type="SMART" id="SM00470">
    <property type="entry name" value="ParB"/>
    <property type="match status" value="1"/>
</dbReference>
<comment type="caution">
    <text evidence="4">The sequence shown here is derived from an EMBL/GenBank/DDBJ whole genome shotgun (WGS) entry which is preliminary data.</text>
</comment>
<dbReference type="GO" id="GO:0007059">
    <property type="term" value="P:chromosome segregation"/>
    <property type="evidence" value="ECO:0007669"/>
    <property type="project" value="TreeGrafter"/>
</dbReference>
<sequence length="457" mass="50824">MAEENKHPPTTEEQTPPEMPGKAPEKEQAEIPDVGAGPAPSAKVIDLSAVRSTPEKDAPTDIPKEPEAQPVSVTEYSKQEWKKPMPEPEKTKPKRGRPAKSEKAAPTEPGAKKETQAEKPRRGRPSKAEKVAPEQTKPPKAGKTHAAPEEKGAPPAPEVPPTPRDATRAEKEEIVYLNLSDLHPFKDHPFGVRDDAEMKSLVESVRNGGVNQPALVRPREGGGYEIIAGHRRQMASQLAGYRNMPCIVRNMTDDEAILAMTDDNLRQRETILPSEKALSLKMQYEAIKHQGARGDSAEAGKLSLESVGQRNGMSVKTVQRYIWLNDLVPELKQTMDDGKLSFTPAVEISRVRPKHQKYIAVSIEGQQASPSKGQAKRLRELDKENKLSPDVIDGILCEEKKKEDRDVIITGAELEKFFGKEATPRQMKDQIMTLLEDWKERQPPELAKPDKKMDMEK</sequence>
<dbReference type="CDD" id="cd16407">
    <property type="entry name" value="ParB_N_like"/>
    <property type="match status" value="1"/>
</dbReference>
<keyword evidence="5" id="KW-1185">Reference proteome</keyword>
<dbReference type="Gene3D" id="3.90.1530.30">
    <property type="match status" value="1"/>
</dbReference>
<dbReference type="GO" id="GO:0005694">
    <property type="term" value="C:chromosome"/>
    <property type="evidence" value="ECO:0007669"/>
    <property type="project" value="TreeGrafter"/>
</dbReference>
<evidence type="ECO:0000259" key="3">
    <source>
        <dbReference type="SMART" id="SM00470"/>
    </source>
</evidence>
<dbReference type="InterPro" id="IPR003115">
    <property type="entry name" value="ParB_N"/>
</dbReference>
<feature type="compositionally biased region" description="Basic and acidic residues" evidence="2">
    <location>
        <begin position="1"/>
        <end position="10"/>
    </location>
</feature>
<feature type="region of interest" description="Disordered" evidence="2">
    <location>
        <begin position="1"/>
        <end position="166"/>
    </location>
</feature>
<evidence type="ECO:0000256" key="2">
    <source>
        <dbReference type="SAM" id="MobiDB-lite"/>
    </source>
</evidence>
<dbReference type="NCBIfam" id="TIGR00180">
    <property type="entry name" value="parB_part"/>
    <property type="match status" value="1"/>
</dbReference>
<evidence type="ECO:0000313" key="4">
    <source>
        <dbReference type="EMBL" id="MBC5770765.1"/>
    </source>
</evidence>
<dbReference type="SUPFAM" id="SSF109709">
    <property type="entry name" value="KorB DNA-binding domain-like"/>
    <property type="match status" value="1"/>
</dbReference>
<feature type="compositionally biased region" description="Basic and acidic residues" evidence="2">
    <location>
        <begin position="99"/>
        <end position="132"/>
    </location>
</feature>
<accession>A0A923S7K1</accession>
<dbReference type="AlphaFoldDB" id="A0A923S7K1"/>
<dbReference type="Gene3D" id="1.10.10.2830">
    <property type="match status" value="1"/>
</dbReference>
<dbReference type="InterPro" id="IPR050336">
    <property type="entry name" value="Chromosome_partition/occlusion"/>
</dbReference>
<dbReference type="PANTHER" id="PTHR33375:SF1">
    <property type="entry name" value="CHROMOSOME-PARTITIONING PROTEIN PARB-RELATED"/>
    <property type="match status" value="1"/>
</dbReference>
<reference evidence="4" key="1">
    <citation type="submission" date="2020-08" db="EMBL/GenBank/DDBJ databases">
        <title>Genome public.</title>
        <authorList>
            <person name="Liu C."/>
            <person name="Sun Q."/>
        </authorList>
    </citation>
    <scope>NUCLEOTIDE SEQUENCE</scope>
    <source>
        <strain evidence="4">BX15</strain>
    </source>
</reference>
<evidence type="ECO:0000313" key="5">
    <source>
        <dbReference type="Proteomes" id="UP000620327"/>
    </source>
</evidence>